<sequence>MKSKATSSEQDVRFDVAFYVPKTVAFYLPKTSEGRSVVKIITQKGIQRVDE</sequence>
<dbReference type="Proteomes" id="UP000617402">
    <property type="component" value="Unassembled WGS sequence"/>
</dbReference>
<accession>A0ABR7T0M5</accession>
<proteinExistence type="predicted"/>
<gene>
    <name evidence="1" type="ORF">H1S01_07500</name>
</gene>
<protein>
    <submittedName>
        <fullName evidence="1">Uncharacterized protein</fullName>
    </submittedName>
</protein>
<reference evidence="1 2" key="1">
    <citation type="submission" date="2020-07" db="EMBL/GenBank/DDBJ databases">
        <title>Draft whole-genome sequence of Heliobacterium chlorum DSM 3682, type strain.</title>
        <authorList>
            <person name="Kyndt J.A."/>
            <person name="Meyer T.E."/>
            <person name="Imhoff J.F."/>
        </authorList>
    </citation>
    <scope>NUCLEOTIDE SEQUENCE [LARGE SCALE GENOMIC DNA]</scope>
    <source>
        <strain evidence="1 2">DSM 3682</strain>
    </source>
</reference>
<organism evidence="1 2">
    <name type="scientific">Heliobacterium chlorum</name>
    <dbReference type="NCBI Taxonomy" id="2698"/>
    <lineage>
        <taxon>Bacteria</taxon>
        <taxon>Bacillati</taxon>
        <taxon>Bacillota</taxon>
        <taxon>Clostridia</taxon>
        <taxon>Eubacteriales</taxon>
        <taxon>Heliobacteriaceae</taxon>
        <taxon>Heliobacterium</taxon>
    </lineage>
</organism>
<evidence type="ECO:0000313" key="2">
    <source>
        <dbReference type="Proteomes" id="UP000617402"/>
    </source>
</evidence>
<dbReference type="EMBL" id="JACVHF010000005">
    <property type="protein sequence ID" value="MBC9784355.1"/>
    <property type="molecule type" value="Genomic_DNA"/>
</dbReference>
<name>A0ABR7T0M5_HELCL</name>
<dbReference type="RefSeq" id="WP_188039466.1">
    <property type="nucleotide sequence ID" value="NZ_JACVHF010000005.1"/>
</dbReference>
<keyword evidence="2" id="KW-1185">Reference proteome</keyword>
<comment type="caution">
    <text evidence="1">The sequence shown here is derived from an EMBL/GenBank/DDBJ whole genome shotgun (WGS) entry which is preliminary data.</text>
</comment>
<evidence type="ECO:0000313" key="1">
    <source>
        <dbReference type="EMBL" id="MBC9784355.1"/>
    </source>
</evidence>